<keyword evidence="2" id="KW-1185">Reference proteome</keyword>
<evidence type="ECO:0000313" key="2">
    <source>
        <dbReference type="Proteomes" id="UP000215224"/>
    </source>
</evidence>
<proteinExistence type="predicted"/>
<dbReference type="PANTHER" id="PTHR43745:SF2">
    <property type="entry name" value="NITROREDUCTASE MJ1384-RELATED"/>
    <property type="match status" value="1"/>
</dbReference>
<dbReference type="PANTHER" id="PTHR43745">
    <property type="entry name" value="NITROREDUCTASE MJ1384-RELATED"/>
    <property type="match status" value="1"/>
</dbReference>
<dbReference type="AlphaFoldDB" id="A0A223KNH0"/>
<reference evidence="1 2" key="1">
    <citation type="submission" date="2016-12" db="EMBL/GenBank/DDBJ databases">
        <title>The whole genome sequencing and assembly of Bacillus cohnii DSM 6307T strain.</title>
        <authorList>
            <person name="Lee Y.-J."/>
            <person name="Yi H."/>
            <person name="Bahn Y.-S."/>
            <person name="Kim J.F."/>
            <person name="Lee D.-W."/>
        </authorList>
    </citation>
    <scope>NUCLEOTIDE SEQUENCE [LARGE SCALE GENOMIC DNA]</scope>
    <source>
        <strain evidence="1 2">DSM 6307</strain>
    </source>
</reference>
<accession>A0A223KNH0</accession>
<dbReference type="GO" id="GO:0016491">
    <property type="term" value="F:oxidoreductase activity"/>
    <property type="evidence" value="ECO:0007669"/>
    <property type="project" value="InterPro"/>
</dbReference>
<dbReference type="STRING" id="1314751.GCA_001591425_02201"/>
<organism evidence="1 2">
    <name type="scientific">Sutcliffiella cohnii</name>
    <dbReference type="NCBI Taxonomy" id="33932"/>
    <lineage>
        <taxon>Bacteria</taxon>
        <taxon>Bacillati</taxon>
        <taxon>Bacillota</taxon>
        <taxon>Bacilli</taxon>
        <taxon>Bacillales</taxon>
        <taxon>Bacillaceae</taxon>
        <taxon>Sutcliffiella</taxon>
    </lineage>
</organism>
<name>A0A223KNH0_9BACI</name>
<dbReference type="Proteomes" id="UP000215224">
    <property type="component" value="Chromosome"/>
</dbReference>
<dbReference type="RefSeq" id="WP_066415880.1">
    <property type="nucleotide sequence ID" value="NZ_CP018866.1"/>
</dbReference>
<dbReference type="KEGG" id="bcoh:BC6307_06935"/>
<evidence type="ECO:0000313" key="1">
    <source>
        <dbReference type="EMBL" id="AST91032.1"/>
    </source>
</evidence>
<protein>
    <submittedName>
        <fullName evidence="1">Uncharacterized protein</fullName>
    </submittedName>
</protein>
<dbReference type="Gene3D" id="3.40.109.10">
    <property type="entry name" value="NADH Oxidase"/>
    <property type="match status" value="2"/>
</dbReference>
<dbReference type="InterPro" id="IPR052544">
    <property type="entry name" value="Bacteriocin_Proc_Enz"/>
</dbReference>
<gene>
    <name evidence="1" type="ORF">BC6307_06935</name>
</gene>
<dbReference type="EMBL" id="CP018866">
    <property type="protein sequence ID" value="AST91032.1"/>
    <property type="molecule type" value="Genomic_DNA"/>
</dbReference>
<sequence>MNKMCENHETLLQELAYKLLTIDTTVRKPLSLEEKTLTYFLNHAKEEDKSIDVLPLLKGKKLSGGESNQLVNVIINVLSIVQLYNRIDISSLYVKHKSYPSPRSLYPTEIFIVDSQNVIGQDTNKVYHLNSNTVTLDPLETLLTVLHQHNDHYYLTLYLNYDFYKLQPFYNFLRESLCYLELGHFLTNLQIMSDVIGMKIEVKNSPYGIQVGLMAGGNTIENVMENNLLISQWRELFYKRNSGSGLSGIVPLQVKLSKEAFLQLLQSTQTMKECNLFTEFSVREAMKHIMLHFTVQHVNGLKKGCYQYDLLNDRLIRQGISKEEEGALYSYTGTINFTHMPLICTFSIDFEQLEKRYGKHYFRYSQLVVGMISQFLLLKAAKLGLFARPYKSYFQYEADQQLNTLNGTRTSQYKIMFGLQADTIFQSITF</sequence>
<dbReference type="InterPro" id="IPR000415">
    <property type="entry name" value="Nitroreductase-like"/>
</dbReference>